<reference evidence="5 6" key="1">
    <citation type="submission" date="2018-10" db="EMBL/GenBank/DDBJ databases">
        <title>Complete genome sequence of Brevundimonas naejangsanensis BRV3.</title>
        <authorList>
            <person name="Berrios L."/>
            <person name="Ely B."/>
        </authorList>
    </citation>
    <scope>NUCLEOTIDE SEQUENCE [LARGE SCALE GENOMIC DNA]</scope>
    <source>
        <strain evidence="5 6">BRV3</strain>
    </source>
</reference>
<dbReference type="SMART" id="SM00479">
    <property type="entry name" value="EXOIII"/>
    <property type="match status" value="1"/>
</dbReference>
<dbReference type="RefSeq" id="WP_121481655.1">
    <property type="nucleotide sequence ID" value="NZ_CP032707.1"/>
</dbReference>
<keyword evidence="6" id="KW-1185">Reference proteome</keyword>
<evidence type="ECO:0000259" key="3">
    <source>
        <dbReference type="PROSITE" id="PS51784"/>
    </source>
</evidence>
<dbReference type="PROSITE" id="PS51785">
    <property type="entry name" value="EXOI_C"/>
    <property type="match status" value="1"/>
</dbReference>
<feature type="binding site" evidence="2">
    <location>
        <position position="9"/>
    </location>
    <ligand>
        <name>Mg(2+)</name>
        <dbReference type="ChEBI" id="CHEBI:18420"/>
        <label>2</label>
    </ligand>
</feature>
<evidence type="ECO:0000313" key="5">
    <source>
        <dbReference type="EMBL" id="AYG94500.1"/>
    </source>
</evidence>
<dbReference type="InterPro" id="IPR023607">
    <property type="entry name" value="Exodeoxyribonuclease_I"/>
</dbReference>
<dbReference type="OrthoDB" id="9763470at2"/>
<feature type="binding site" evidence="2">
    <location>
        <position position="178"/>
    </location>
    <ligand>
        <name>Mg(2+)</name>
        <dbReference type="ChEBI" id="CHEBI:18420"/>
        <label>2</label>
    </ligand>
</feature>
<dbReference type="Gene3D" id="3.30.420.10">
    <property type="entry name" value="Ribonuclease H-like superfamily/Ribonuclease H"/>
    <property type="match status" value="1"/>
</dbReference>
<dbReference type="GO" id="GO:0005829">
    <property type="term" value="C:cytosol"/>
    <property type="evidence" value="ECO:0007669"/>
    <property type="project" value="TreeGrafter"/>
</dbReference>
<feature type="binding site" evidence="1">
    <location>
        <position position="157"/>
    </location>
    <ligand>
        <name>substrate</name>
    </ligand>
</feature>
<keyword evidence="2" id="KW-0460">Magnesium</keyword>
<dbReference type="PROSITE" id="PS51784">
    <property type="entry name" value="EXOI_SH3"/>
    <property type="match status" value="1"/>
</dbReference>
<dbReference type="PANTHER" id="PTHR30231:SF41">
    <property type="entry name" value="DNA POLYMERASE III SUBUNIT EPSILON"/>
    <property type="match status" value="1"/>
</dbReference>
<name>A0A494RJ40_9CAUL</name>
<evidence type="ECO:0000256" key="1">
    <source>
        <dbReference type="PIRSR" id="PIRSR000977-1"/>
    </source>
</evidence>
<dbReference type="Pfam" id="PF00929">
    <property type="entry name" value="RNase_T"/>
    <property type="match status" value="1"/>
</dbReference>
<gene>
    <name evidence="5" type="ORF">D8I30_04365</name>
</gene>
<keyword evidence="2" id="KW-0479">Metal-binding</keyword>
<dbReference type="PANTHER" id="PTHR30231">
    <property type="entry name" value="DNA POLYMERASE III SUBUNIT EPSILON"/>
    <property type="match status" value="1"/>
</dbReference>
<dbReference type="InterPro" id="IPR013520">
    <property type="entry name" value="Ribonucl_H"/>
</dbReference>
<dbReference type="Proteomes" id="UP000276984">
    <property type="component" value="Chromosome"/>
</dbReference>
<dbReference type="InterPro" id="IPR034747">
    <property type="entry name" value="EXOI_SH3"/>
</dbReference>
<sequence length="467" mass="51679">MGFVFYDTETTGLRKGFDQIVQFAAIHVDANLNELDRFDLRCRLQPHVVPHPQALLSNRLSIERLTDAGLPSHYEMVREIRWRLSQWGPSIFIGYNSIRFDEEMLRHALFQCLFPAYLTSTPGCGRADAMHIVLAACAEAEPCLALPLDANGRRTFKLDAVARANGLDQGPAHDAMADTRTTLDLCRRVASQAQEVWSRFVRTSNKAAVADMVASEAVFILTEFRRFEASHRLVSCLGTETGNPNGRLCWDLAINPAEAAALSDEALTALVADPAGPLRRLRINAAPALTMAWDAPSEWPLGETGEAEARAAWLASHSNFGARIAQIQAERWTDRVPPSHVELRLYEDGFPGGDDEALMAAFHNASKKDRRIIIDRFGDVRLKTFARRLLHMEHRSAFTEAERRAADLDLAARLLEDRSGPLTLPGARMAIDDLVASGELDVDGILAGYRAWLDARIAKARAFTAGV</sequence>
<accession>A0A494RJ40</accession>
<dbReference type="InterPro" id="IPR058561">
    <property type="entry name" value="Exonuc_1_C"/>
</dbReference>
<dbReference type="GO" id="GO:0046872">
    <property type="term" value="F:metal ion binding"/>
    <property type="evidence" value="ECO:0007669"/>
    <property type="project" value="UniProtKB-KW"/>
</dbReference>
<evidence type="ECO:0000313" key="6">
    <source>
        <dbReference type="Proteomes" id="UP000276984"/>
    </source>
</evidence>
<dbReference type="GO" id="GO:0008310">
    <property type="term" value="F:single-stranded DNA 3'-5' DNA exonuclease activity"/>
    <property type="evidence" value="ECO:0007669"/>
    <property type="project" value="UniProtKB-EC"/>
</dbReference>
<feature type="binding site" evidence="1">
    <location>
        <position position="9"/>
    </location>
    <ligand>
        <name>substrate</name>
    </ligand>
</feature>
<proteinExistence type="predicted"/>
<evidence type="ECO:0000256" key="2">
    <source>
        <dbReference type="PIRSR" id="PIRSR000977-2"/>
    </source>
</evidence>
<feature type="binding site" evidence="2">
    <location>
        <position position="7"/>
    </location>
    <ligand>
        <name>Mg(2+)</name>
        <dbReference type="ChEBI" id="CHEBI:18420"/>
        <label>1</label>
    </ligand>
</feature>
<dbReference type="InterPro" id="IPR012337">
    <property type="entry name" value="RNaseH-like_sf"/>
</dbReference>
<dbReference type="SUPFAM" id="SSF53098">
    <property type="entry name" value="Ribonuclease H-like"/>
    <property type="match status" value="1"/>
</dbReference>
<evidence type="ECO:0000259" key="4">
    <source>
        <dbReference type="PROSITE" id="PS51785"/>
    </source>
</evidence>
<feature type="domain" description="ExoI C-terminal" evidence="4">
    <location>
        <begin position="337"/>
        <end position="457"/>
    </location>
</feature>
<dbReference type="EMBL" id="CP032707">
    <property type="protein sequence ID" value="AYG94500.1"/>
    <property type="molecule type" value="Genomic_DNA"/>
</dbReference>
<dbReference type="GO" id="GO:0003677">
    <property type="term" value="F:DNA binding"/>
    <property type="evidence" value="ECO:0007669"/>
    <property type="project" value="UniProtKB-KW"/>
</dbReference>
<dbReference type="AlphaFoldDB" id="A0A494RJ40"/>
<comment type="cofactor">
    <cofactor evidence="2">
        <name>Mg(2+)</name>
        <dbReference type="ChEBI" id="CHEBI:18420"/>
    </cofactor>
    <text evidence="2">Binds 2 Mg(2+) ions per monomer.</text>
</comment>
<dbReference type="InterPro" id="IPR036397">
    <property type="entry name" value="RNaseH_sf"/>
</dbReference>
<feature type="domain" description="ExoI SH3-like" evidence="3">
    <location>
        <begin position="194"/>
        <end position="332"/>
    </location>
</feature>
<dbReference type="PIRSF" id="PIRSF000977">
    <property type="entry name" value="Exodeoxyribonuclease_I"/>
    <property type="match status" value="1"/>
</dbReference>
<protein>
    <submittedName>
        <fullName evidence="5">Exodeoxyribonuclease I</fullName>
    </submittedName>
</protein>
<dbReference type="GO" id="GO:0045004">
    <property type="term" value="P:DNA replication proofreading"/>
    <property type="evidence" value="ECO:0007669"/>
    <property type="project" value="TreeGrafter"/>
</dbReference>
<organism evidence="5 6">
    <name type="scientific">Brevundimonas naejangsanensis</name>
    <dbReference type="NCBI Taxonomy" id="588932"/>
    <lineage>
        <taxon>Bacteria</taxon>
        <taxon>Pseudomonadati</taxon>
        <taxon>Pseudomonadota</taxon>
        <taxon>Alphaproteobacteria</taxon>
        <taxon>Caulobacterales</taxon>
        <taxon>Caulobacteraceae</taxon>
        <taxon>Brevundimonas</taxon>
    </lineage>
</organism>